<dbReference type="RefSeq" id="WP_229923998.1">
    <property type="nucleotide sequence ID" value="NZ_BNCE01000007.1"/>
</dbReference>
<accession>A0A561TJJ7</accession>
<feature type="compositionally biased region" description="Basic and acidic residues" evidence="1">
    <location>
        <begin position="185"/>
        <end position="201"/>
    </location>
</feature>
<feature type="transmembrane region" description="Helical" evidence="2">
    <location>
        <begin position="273"/>
        <end position="291"/>
    </location>
</feature>
<evidence type="ECO:0000256" key="2">
    <source>
        <dbReference type="SAM" id="Phobius"/>
    </source>
</evidence>
<reference evidence="4 5" key="1">
    <citation type="submission" date="2019-06" db="EMBL/GenBank/DDBJ databases">
        <title>Sequencing the genomes of 1000 actinobacteria strains.</title>
        <authorList>
            <person name="Klenk H.-P."/>
        </authorList>
    </citation>
    <scope>NUCLEOTIDE SEQUENCE [LARGE SCALE GENOMIC DNA]</scope>
    <source>
        <strain evidence="4 5">DSM 41695</strain>
    </source>
</reference>
<feature type="compositionally biased region" description="Acidic residues" evidence="1">
    <location>
        <begin position="239"/>
        <end position="249"/>
    </location>
</feature>
<evidence type="ECO:0000256" key="3">
    <source>
        <dbReference type="SAM" id="SignalP"/>
    </source>
</evidence>
<keyword evidence="2" id="KW-1133">Transmembrane helix</keyword>
<keyword evidence="5" id="KW-1185">Reference proteome</keyword>
<protein>
    <recommendedName>
        <fullName evidence="6">Gram-positive cocci surface proteins LPxTG domain-containing protein</fullName>
    </recommendedName>
</protein>
<keyword evidence="2" id="KW-0472">Membrane</keyword>
<evidence type="ECO:0000313" key="5">
    <source>
        <dbReference type="Proteomes" id="UP000316603"/>
    </source>
</evidence>
<dbReference type="EMBL" id="VIWV01000001">
    <property type="protein sequence ID" value="TWF87271.1"/>
    <property type="molecule type" value="Genomic_DNA"/>
</dbReference>
<evidence type="ECO:0000256" key="1">
    <source>
        <dbReference type="SAM" id="MobiDB-lite"/>
    </source>
</evidence>
<comment type="caution">
    <text evidence="4">The sequence shown here is derived from an EMBL/GenBank/DDBJ whole genome shotgun (WGS) entry which is preliminary data.</text>
</comment>
<name>A0A561TJJ7_9ACTN</name>
<organism evidence="4 5">
    <name type="scientific">Streptomyces capillispiralis</name>
    <dbReference type="NCBI Taxonomy" id="68182"/>
    <lineage>
        <taxon>Bacteria</taxon>
        <taxon>Bacillati</taxon>
        <taxon>Actinomycetota</taxon>
        <taxon>Actinomycetes</taxon>
        <taxon>Kitasatosporales</taxon>
        <taxon>Streptomycetaceae</taxon>
        <taxon>Streptomyces</taxon>
    </lineage>
</organism>
<keyword evidence="3" id="KW-0732">Signal</keyword>
<gene>
    <name evidence="4" type="ORF">FHX78_114275</name>
</gene>
<keyword evidence="2" id="KW-0812">Transmembrane</keyword>
<feature type="compositionally biased region" description="Pro residues" evidence="1">
    <location>
        <begin position="224"/>
        <end position="233"/>
    </location>
</feature>
<feature type="signal peptide" evidence="3">
    <location>
        <begin position="1"/>
        <end position="29"/>
    </location>
</feature>
<feature type="chain" id="PRO_5021889482" description="Gram-positive cocci surface proteins LPxTG domain-containing protein" evidence="3">
    <location>
        <begin position="30"/>
        <end position="295"/>
    </location>
</feature>
<feature type="region of interest" description="Disordered" evidence="1">
    <location>
        <begin position="174"/>
        <end position="265"/>
    </location>
</feature>
<feature type="compositionally biased region" description="Acidic residues" evidence="1">
    <location>
        <begin position="202"/>
        <end position="214"/>
    </location>
</feature>
<evidence type="ECO:0000313" key="4">
    <source>
        <dbReference type="EMBL" id="TWF87271.1"/>
    </source>
</evidence>
<dbReference type="Proteomes" id="UP000316603">
    <property type="component" value="Unassembled WGS sequence"/>
</dbReference>
<evidence type="ECO:0008006" key="6">
    <source>
        <dbReference type="Google" id="ProtNLM"/>
    </source>
</evidence>
<proteinExistence type="predicted"/>
<sequence length="295" mass="31327">MRLCTRASLTSLTAAVVVALLPGAAPAYAVTPLPACMPEEDHSFPLTVRIHGGPASYPAGGGFGTWRLELTNTTRRPCTGVHPVVVLVDEKRALEPAQPQLEFYDTAGRPHPVRFEATDRDELVGAFADEDAGFGGFTVGPGRTVTVKVRLALTSDAVANEVTANAAVVQRRDDDGDWVGQSNDYRFRIDDATHPAQKPDPDPDPDPEPDPEPEPESKREPDPRSPSPSPSTPQPDADPTADPDPTPDPDPDRGTGQFPFPDELARTGSGARILAVAAAALVTGALAMLLARRRP</sequence>
<dbReference type="AlphaFoldDB" id="A0A561TJJ7"/>